<dbReference type="GO" id="GO:0008270">
    <property type="term" value="F:zinc ion binding"/>
    <property type="evidence" value="ECO:0007669"/>
    <property type="project" value="InterPro"/>
</dbReference>
<proteinExistence type="predicted"/>
<reference evidence="9 10" key="1">
    <citation type="journal article" date="2018" name="G3 (Bethesda)">
        <title>Phylogenetic and Phylogenomic Definition of Rhizopus Species.</title>
        <authorList>
            <person name="Gryganskyi A.P."/>
            <person name="Golan J."/>
            <person name="Dolatabadi S."/>
            <person name="Mondo S."/>
            <person name="Robb S."/>
            <person name="Idnurm A."/>
            <person name="Muszewska A."/>
            <person name="Steczkiewicz K."/>
            <person name="Masonjones S."/>
            <person name="Liao H.L."/>
            <person name="Gajdeczka M.T."/>
            <person name="Anike F."/>
            <person name="Vuek A."/>
            <person name="Anishchenko I.M."/>
            <person name="Voigt K."/>
            <person name="de Hoog G.S."/>
            <person name="Smith M.E."/>
            <person name="Heitman J."/>
            <person name="Vilgalys R."/>
            <person name="Stajich J.E."/>
        </authorList>
    </citation>
    <scope>NUCLEOTIDE SEQUENCE [LARGE SCALE GENOMIC DNA]</scope>
    <source>
        <strain evidence="9 10">LSU 92-RS-03</strain>
    </source>
</reference>
<feature type="domain" description="Xylanolytic transcriptional activator regulatory" evidence="8">
    <location>
        <begin position="1"/>
        <end position="55"/>
    </location>
</feature>
<gene>
    <name evidence="9" type="ORF">CU098_003227</name>
</gene>
<dbReference type="InterPro" id="IPR051615">
    <property type="entry name" value="Transcr_Regulatory_Elem"/>
</dbReference>
<keyword evidence="3" id="KW-0805">Transcription regulation</keyword>
<dbReference type="GO" id="GO:0003677">
    <property type="term" value="F:DNA binding"/>
    <property type="evidence" value="ECO:0007669"/>
    <property type="project" value="UniProtKB-KW"/>
</dbReference>
<dbReference type="SMART" id="SM00906">
    <property type="entry name" value="Fungal_trans"/>
    <property type="match status" value="1"/>
</dbReference>
<comment type="caution">
    <text evidence="9">The sequence shown here is derived from an EMBL/GenBank/DDBJ whole genome shotgun (WGS) entry which is preliminary data.</text>
</comment>
<dbReference type="Proteomes" id="UP000253551">
    <property type="component" value="Unassembled WGS sequence"/>
</dbReference>
<dbReference type="PANTHER" id="PTHR31313:SF81">
    <property type="entry name" value="TY1 ENHANCER ACTIVATOR"/>
    <property type="match status" value="1"/>
</dbReference>
<keyword evidence="4" id="KW-0238">DNA-binding</keyword>
<dbReference type="OrthoDB" id="4456959at2759"/>
<dbReference type="GO" id="GO:0006351">
    <property type="term" value="P:DNA-templated transcription"/>
    <property type="evidence" value="ECO:0007669"/>
    <property type="project" value="InterPro"/>
</dbReference>
<evidence type="ECO:0000256" key="7">
    <source>
        <dbReference type="SAM" id="MobiDB-lite"/>
    </source>
</evidence>
<dbReference type="EMBL" id="PJQM01006092">
    <property type="protein sequence ID" value="RCH80269.1"/>
    <property type="molecule type" value="Genomic_DNA"/>
</dbReference>
<keyword evidence="1" id="KW-0479">Metal-binding</keyword>
<dbReference type="InterPro" id="IPR007219">
    <property type="entry name" value="XnlR_reg_dom"/>
</dbReference>
<accession>A0A367IRM0</accession>
<evidence type="ECO:0000256" key="3">
    <source>
        <dbReference type="ARBA" id="ARBA00023015"/>
    </source>
</evidence>
<evidence type="ECO:0000256" key="6">
    <source>
        <dbReference type="ARBA" id="ARBA00023242"/>
    </source>
</evidence>
<sequence length="519" mass="59225">SSEKLNIPQKEKETRRRVWWSVYALDRWLSAESGRPFTIVDDECTEEYPSENVDLDEVMDSMTENDQHLPRFPSLDEETANKCKSKTIPLYQPLIQVIKLSRILGTILQNMYTPQAKKYCAEHGSDSIVACVDNALSNWRASLPPLLEISSIDKISANNKDHSSLFSMRRLISLSYYTVLILLHRPFIGKETDSERSTISSQTSLAICTSAAIRILEISDHMSYRDFLSISWNFAVYPPITATSIHLFNAQNADEAIVKDSKSKVIQGITIINKLNAILVDRDELKIFKDRVLCSKLFAQDSEFDEQLRSLKNAGALSFSKKKRKTTGQKITQTLNKSDHRSKKDELPKEHTSSVSSEEYNWLDELRVPINQPTTMLDHSISSNTIRSDAIQQHLTNMEDLYSIRQFGFNTPLFNSEFQQNQQALDYSNTYLQNPSTNTNQHTQPTIFNSFDSFLYNLSPNNMDYVAGFNSNDISNYNLPVTPLTFQDFESTAGNHFWGVPDSINVDDLYLDLIRTGLQ</sequence>
<evidence type="ECO:0000256" key="1">
    <source>
        <dbReference type="ARBA" id="ARBA00022723"/>
    </source>
</evidence>
<evidence type="ECO:0000256" key="5">
    <source>
        <dbReference type="ARBA" id="ARBA00023163"/>
    </source>
</evidence>
<keyword evidence="2" id="KW-0862">Zinc</keyword>
<dbReference type="STRING" id="4846.A0A367IRM0"/>
<evidence type="ECO:0000259" key="8">
    <source>
        <dbReference type="SMART" id="SM00906"/>
    </source>
</evidence>
<organism evidence="9 10">
    <name type="scientific">Rhizopus stolonifer</name>
    <name type="common">Rhizopus nigricans</name>
    <dbReference type="NCBI Taxonomy" id="4846"/>
    <lineage>
        <taxon>Eukaryota</taxon>
        <taxon>Fungi</taxon>
        <taxon>Fungi incertae sedis</taxon>
        <taxon>Mucoromycota</taxon>
        <taxon>Mucoromycotina</taxon>
        <taxon>Mucoromycetes</taxon>
        <taxon>Mucorales</taxon>
        <taxon>Mucorineae</taxon>
        <taxon>Rhizopodaceae</taxon>
        <taxon>Rhizopus</taxon>
    </lineage>
</organism>
<feature type="region of interest" description="Disordered" evidence="7">
    <location>
        <begin position="322"/>
        <end position="354"/>
    </location>
</feature>
<keyword evidence="5" id="KW-0804">Transcription</keyword>
<dbReference type="CDD" id="cd12148">
    <property type="entry name" value="fungal_TF_MHR"/>
    <property type="match status" value="1"/>
</dbReference>
<protein>
    <recommendedName>
        <fullName evidence="8">Xylanolytic transcriptional activator regulatory domain-containing protein</fullName>
    </recommendedName>
</protein>
<keyword evidence="10" id="KW-1185">Reference proteome</keyword>
<feature type="compositionally biased region" description="Basic and acidic residues" evidence="7">
    <location>
        <begin position="337"/>
        <end position="352"/>
    </location>
</feature>
<name>A0A367IRM0_RHIST</name>
<dbReference type="PANTHER" id="PTHR31313">
    <property type="entry name" value="TY1 ENHANCER ACTIVATOR"/>
    <property type="match status" value="1"/>
</dbReference>
<evidence type="ECO:0000256" key="2">
    <source>
        <dbReference type="ARBA" id="ARBA00022833"/>
    </source>
</evidence>
<evidence type="ECO:0000313" key="9">
    <source>
        <dbReference type="EMBL" id="RCH80269.1"/>
    </source>
</evidence>
<dbReference type="Pfam" id="PF04082">
    <property type="entry name" value="Fungal_trans"/>
    <property type="match status" value="1"/>
</dbReference>
<evidence type="ECO:0000256" key="4">
    <source>
        <dbReference type="ARBA" id="ARBA00023125"/>
    </source>
</evidence>
<keyword evidence="6" id="KW-0539">Nucleus</keyword>
<dbReference type="AlphaFoldDB" id="A0A367IRM0"/>
<feature type="non-terminal residue" evidence="9">
    <location>
        <position position="1"/>
    </location>
</feature>
<evidence type="ECO:0000313" key="10">
    <source>
        <dbReference type="Proteomes" id="UP000253551"/>
    </source>
</evidence>